<proteinExistence type="predicted"/>
<dbReference type="EMBL" id="IACK01010873">
    <property type="protein sequence ID" value="LAA67823.1"/>
    <property type="molecule type" value="Transcribed_RNA"/>
</dbReference>
<dbReference type="AlphaFoldDB" id="A0A2D4H7A2"/>
<dbReference type="EMBL" id="IACK01010872">
    <property type="protein sequence ID" value="LAA67822.1"/>
    <property type="molecule type" value="Transcribed_RNA"/>
</dbReference>
<sequence length="104" mass="11822">MVRWTLHKLNPQDISPASSKGLRMDLSNRACLLLPIKTNYDQPWGQELNKAQYCVTQHHPLQPLKSHKEEWLYCSLVEGCIVPSHSCHTSSTSANNTFLSHILP</sequence>
<evidence type="ECO:0000313" key="1">
    <source>
        <dbReference type="EMBL" id="LAA67822.1"/>
    </source>
</evidence>
<organism evidence="1">
    <name type="scientific">Micrurus lemniscatus lemniscatus</name>
    <dbReference type="NCBI Taxonomy" id="129467"/>
    <lineage>
        <taxon>Eukaryota</taxon>
        <taxon>Metazoa</taxon>
        <taxon>Chordata</taxon>
        <taxon>Craniata</taxon>
        <taxon>Vertebrata</taxon>
        <taxon>Euteleostomi</taxon>
        <taxon>Lepidosauria</taxon>
        <taxon>Squamata</taxon>
        <taxon>Bifurcata</taxon>
        <taxon>Unidentata</taxon>
        <taxon>Episquamata</taxon>
        <taxon>Toxicofera</taxon>
        <taxon>Serpentes</taxon>
        <taxon>Colubroidea</taxon>
        <taxon>Elapidae</taxon>
        <taxon>Elapinae</taxon>
        <taxon>Micrurus</taxon>
    </lineage>
</organism>
<reference evidence="1" key="2">
    <citation type="submission" date="2017-11" db="EMBL/GenBank/DDBJ databases">
        <title>Coralsnake Venomics: Analyses of Venom Gland Transcriptomes and Proteomes of Six Brazilian Taxa.</title>
        <authorList>
            <person name="Aird S.D."/>
            <person name="Jorge da Silva N."/>
            <person name="Qiu L."/>
            <person name="Villar-Briones A."/>
            <person name="Aparecida-Saddi V."/>
            <person name="Campos-Telles M.P."/>
            <person name="Grau M."/>
            <person name="Mikheyev A.S."/>
        </authorList>
    </citation>
    <scope>NUCLEOTIDE SEQUENCE</scope>
    <source>
        <tissue evidence="1">Venom_gland</tissue>
    </source>
</reference>
<name>A0A2D4H7A2_MICLE</name>
<reference evidence="1" key="1">
    <citation type="submission" date="2017-07" db="EMBL/GenBank/DDBJ databases">
        <authorList>
            <person name="Mikheyev A."/>
            <person name="Grau M."/>
        </authorList>
    </citation>
    <scope>NUCLEOTIDE SEQUENCE</scope>
    <source>
        <tissue evidence="1">Venom_gland</tissue>
    </source>
</reference>
<accession>A0A2D4H7A2</accession>
<protein>
    <submittedName>
        <fullName evidence="1">Uncharacterized protein</fullName>
    </submittedName>
</protein>